<feature type="domain" description="Flavin reductase like" evidence="2">
    <location>
        <begin position="12"/>
        <end position="155"/>
    </location>
</feature>
<comment type="caution">
    <text evidence="3">The sequence shown here is derived from an EMBL/GenBank/DDBJ whole genome shotgun (WGS) entry which is preliminary data.</text>
</comment>
<dbReference type="SMART" id="SM00903">
    <property type="entry name" value="Flavin_Reduct"/>
    <property type="match status" value="1"/>
</dbReference>
<dbReference type="RefSeq" id="WP_163456458.1">
    <property type="nucleotide sequence ID" value="NZ_JAAGOH010000004.1"/>
</dbReference>
<dbReference type="SUPFAM" id="SSF50475">
    <property type="entry name" value="FMN-binding split barrel"/>
    <property type="match status" value="1"/>
</dbReference>
<evidence type="ECO:0000313" key="4">
    <source>
        <dbReference type="Proteomes" id="UP000484255"/>
    </source>
</evidence>
<dbReference type="InterPro" id="IPR050268">
    <property type="entry name" value="NADH-dep_flavin_reductase"/>
</dbReference>
<proteinExistence type="predicted"/>
<dbReference type="InterPro" id="IPR002563">
    <property type="entry name" value="Flavin_Rdtase-like_dom"/>
</dbReference>
<dbReference type="Gene3D" id="2.30.110.10">
    <property type="entry name" value="Electron Transport, Fmn-binding Protein, Chain A"/>
    <property type="match status" value="1"/>
</dbReference>
<keyword evidence="1" id="KW-0560">Oxidoreductase</keyword>
<evidence type="ECO:0000313" key="3">
    <source>
        <dbReference type="EMBL" id="NDY90605.1"/>
    </source>
</evidence>
<evidence type="ECO:0000256" key="1">
    <source>
        <dbReference type="ARBA" id="ARBA00023002"/>
    </source>
</evidence>
<keyword evidence="4" id="KW-1185">Reference proteome</keyword>
<dbReference type="GO" id="GO:0042602">
    <property type="term" value="F:riboflavin reductase (NADPH) activity"/>
    <property type="evidence" value="ECO:0007669"/>
    <property type="project" value="TreeGrafter"/>
</dbReference>
<protein>
    <submittedName>
        <fullName evidence="3">Flavin reductase family protein</fullName>
    </submittedName>
</protein>
<dbReference type="Proteomes" id="UP000484255">
    <property type="component" value="Unassembled WGS sequence"/>
</dbReference>
<dbReference type="AlphaFoldDB" id="A0A7C9TJG2"/>
<dbReference type="PANTHER" id="PTHR30466">
    <property type="entry name" value="FLAVIN REDUCTASE"/>
    <property type="match status" value="1"/>
</dbReference>
<dbReference type="PANTHER" id="PTHR30466:SF1">
    <property type="entry name" value="FMN REDUCTASE (NADH) RUTF"/>
    <property type="match status" value="1"/>
</dbReference>
<dbReference type="EMBL" id="JAAGOH010000004">
    <property type="protein sequence ID" value="NDY90605.1"/>
    <property type="molecule type" value="Genomic_DNA"/>
</dbReference>
<dbReference type="GO" id="GO:0010181">
    <property type="term" value="F:FMN binding"/>
    <property type="evidence" value="ECO:0007669"/>
    <property type="project" value="InterPro"/>
</dbReference>
<organism evidence="3 4">
    <name type="scientific">Ideonella livida</name>
    <dbReference type="NCBI Taxonomy" id="2707176"/>
    <lineage>
        <taxon>Bacteria</taxon>
        <taxon>Pseudomonadati</taxon>
        <taxon>Pseudomonadota</taxon>
        <taxon>Betaproteobacteria</taxon>
        <taxon>Burkholderiales</taxon>
        <taxon>Sphaerotilaceae</taxon>
        <taxon>Ideonella</taxon>
    </lineage>
</organism>
<dbReference type="InterPro" id="IPR012349">
    <property type="entry name" value="Split_barrel_FMN-bd"/>
</dbReference>
<sequence>MAIDTQALRGALGQFTTGVTIMTCSGPQGERHGLTVNSFNSLSLDPALVTWALRRASPLVQPFLQAGHFAVNVLAASQMEVSRRFASPVPDRFAAGQWVPGPHALPWLAGATARLACRTHQHLEAGDHLLFVGEVLAVEVESHSPLLYHGGRYCLLGEPL</sequence>
<gene>
    <name evidence="3" type="ORF">G3A44_05255</name>
</gene>
<name>A0A7C9TJG2_9BURK</name>
<accession>A0A7C9TJG2</accession>
<reference evidence="3 4" key="1">
    <citation type="submission" date="2020-02" db="EMBL/GenBank/DDBJ databases">
        <title>Ideonella bacterium strain TBM-1.</title>
        <authorList>
            <person name="Chen W.-M."/>
        </authorList>
    </citation>
    <scope>NUCLEOTIDE SEQUENCE [LARGE SCALE GENOMIC DNA]</scope>
    <source>
        <strain evidence="3 4">TBM-1</strain>
    </source>
</reference>
<evidence type="ECO:0000259" key="2">
    <source>
        <dbReference type="SMART" id="SM00903"/>
    </source>
</evidence>
<dbReference type="Pfam" id="PF01613">
    <property type="entry name" value="Flavin_Reduct"/>
    <property type="match status" value="1"/>
</dbReference>